<dbReference type="PANTHER" id="PTHR39560:SF1">
    <property type="entry name" value="PROTEIN ADENYLYLTRANSFERASE FIC-RELATED"/>
    <property type="match status" value="1"/>
</dbReference>
<dbReference type="GO" id="GO:0005524">
    <property type="term" value="F:ATP binding"/>
    <property type="evidence" value="ECO:0007669"/>
    <property type="project" value="UniProtKB-KW"/>
</dbReference>
<keyword evidence="1" id="KW-0808">Transferase</keyword>
<gene>
    <name evidence="9" type="ORF">HP555_09380</name>
</gene>
<dbReference type="SUPFAM" id="SSF140931">
    <property type="entry name" value="Fic-like"/>
    <property type="match status" value="1"/>
</dbReference>
<dbReference type="Proteomes" id="UP000596092">
    <property type="component" value="Chromosome"/>
</dbReference>
<keyword evidence="3" id="KW-0547">Nucleotide-binding</keyword>
<dbReference type="PANTHER" id="PTHR39560">
    <property type="entry name" value="PROTEIN ADENYLYLTRANSFERASE FIC-RELATED"/>
    <property type="match status" value="1"/>
</dbReference>
<dbReference type="Pfam" id="PF02661">
    <property type="entry name" value="Fic"/>
    <property type="match status" value="1"/>
</dbReference>
<dbReference type="PROSITE" id="PS51459">
    <property type="entry name" value="FIDO"/>
    <property type="match status" value="1"/>
</dbReference>
<proteinExistence type="predicted"/>
<evidence type="ECO:0000256" key="2">
    <source>
        <dbReference type="ARBA" id="ARBA00022695"/>
    </source>
</evidence>
<accession>A0A7T5VDU7</accession>
<evidence type="ECO:0000259" key="8">
    <source>
        <dbReference type="PROSITE" id="PS51459"/>
    </source>
</evidence>
<organism evidence="9 10">
    <name type="scientific">Desulfobulbus oligotrophicus</name>
    <dbReference type="NCBI Taxonomy" id="1909699"/>
    <lineage>
        <taxon>Bacteria</taxon>
        <taxon>Pseudomonadati</taxon>
        <taxon>Thermodesulfobacteriota</taxon>
        <taxon>Desulfobulbia</taxon>
        <taxon>Desulfobulbales</taxon>
        <taxon>Desulfobulbaceae</taxon>
        <taxon>Desulfobulbus</taxon>
    </lineage>
</organism>
<comment type="catalytic activity">
    <reaction evidence="7">
        <text>L-tyrosyl-[protein] + ATP = O-(5'-adenylyl)-L-tyrosyl-[protein] + diphosphate</text>
        <dbReference type="Rhea" id="RHEA:54288"/>
        <dbReference type="Rhea" id="RHEA-COMP:10136"/>
        <dbReference type="Rhea" id="RHEA-COMP:13846"/>
        <dbReference type="ChEBI" id="CHEBI:30616"/>
        <dbReference type="ChEBI" id="CHEBI:33019"/>
        <dbReference type="ChEBI" id="CHEBI:46858"/>
        <dbReference type="ChEBI" id="CHEBI:83624"/>
        <dbReference type="EC" id="2.7.7.108"/>
    </reaction>
</comment>
<evidence type="ECO:0000256" key="5">
    <source>
        <dbReference type="ARBA" id="ARBA00034531"/>
    </source>
</evidence>
<dbReference type="GO" id="GO:0051302">
    <property type="term" value="P:regulation of cell division"/>
    <property type="evidence" value="ECO:0007669"/>
    <property type="project" value="TreeGrafter"/>
</dbReference>
<evidence type="ECO:0000256" key="4">
    <source>
        <dbReference type="ARBA" id="ARBA00022840"/>
    </source>
</evidence>
<dbReference type="EMBL" id="CP054140">
    <property type="protein sequence ID" value="QQG66064.1"/>
    <property type="molecule type" value="Genomic_DNA"/>
</dbReference>
<dbReference type="Gene3D" id="1.10.3290.10">
    <property type="entry name" value="Fido-like domain"/>
    <property type="match status" value="1"/>
</dbReference>
<feature type="domain" description="Fido" evidence="8">
    <location>
        <begin position="54"/>
        <end position="192"/>
    </location>
</feature>
<keyword evidence="2" id="KW-0548">Nucleotidyltransferase</keyword>
<evidence type="ECO:0000313" key="10">
    <source>
        <dbReference type="Proteomes" id="UP000596092"/>
    </source>
</evidence>
<dbReference type="RefSeq" id="WP_199261843.1">
    <property type="nucleotide sequence ID" value="NZ_CP054140.1"/>
</dbReference>
<evidence type="ECO:0000256" key="3">
    <source>
        <dbReference type="ARBA" id="ARBA00022741"/>
    </source>
</evidence>
<dbReference type="EC" id="2.7.7.108" evidence="5"/>
<evidence type="ECO:0000313" key="9">
    <source>
        <dbReference type="EMBL" id="QQG66064.1"/>
    </source>
</evidence>
<keyword evidence="10" id="KW-1185">Reference proteome</keyword>
<evidence type="ECO:0000256" key="7">
    <source>
        <dbReference type="ARBA" id="ARBA00048696"/>
    </source>
</evidence>
<dbReference type="GO" id="GO:0070733">
    <property type="term" value="F:AMPylase activity"/>
    <property type="evidence" value="ECO:0007669"/>
    <property type="project" value="UniProtKB-EC"/>
</dbReference>
<dbReference type="InterPro" id="IPR036597">
    <property type="entry name" value="Fido-like_dom_sf"/>
</dbReference>
<protein>
    <recommendedName>
        <fullName evidence="5">protein adenylyltransferase</fullName>
        <ecNumber evidence="5">2.7.7.108</ecNumber>
    </recommendedName>
</protein>
<dbReference type="KEGG" id="dog:HP555_09380"/>
<name>A0A7T5VDU7_9BACT</name>
<sequence>MAKYEGKDHYLDPETGVLKNKLGLTDEEELKEAEASLAAWRSFQLANSPIKGRFDLDHLKAIHKHLFCDVYEWAGELRNIDLAKENSYFANHKHIVSAARPVFEKLADEGYLKGVDAAAFSARAAYYLGEINALHPFREGNGRAQREFINHLAYRNGYFIEWKNITQKEMIQASVESFHHADNTKFAAFIRDNLRELPASDPVKTTPIKKTRNRFEPD</sequence>
<dbReference type="InterPro" id="IPR003812">
    <property type="entry name" value="Fido"/>
</dbReference>
<evidence type="ECO:0000256" key="6">
    <source>
        <dbReference type="ARBA" id="ARBA00047939"/>
    </source>
</evidence>
<keyword evidence="4" id="KW-0067">ATP-binding</keyword>
<dbReference type="AlphaFoldDB" id="A0A7T5VDU7"/>
<evidence type="ECO:0000256" key="1">
    <source>
        <dbReference type="ARBA" id="ARBA00022679"/>
    </source>
</evidence>
<comment type="catalytic activity">
    <reaction evidence="6">
        <text>L-threonyl-[protein] + ATP = 3-O-(5'-adenylyl)-L-threonyl-[protein] + diphosphate</text>
        <dbReference type="Rhea" id="RHEA:54292"/>
        <dbReference type="Rhea" id="RHEA-COMP:11060"/>
        <dbReference type="Rhea" id="RHEA-COMP:13847"/>
        <dbReference type="ChEBI" id="CHEBI:30013"/>
        <dbReference type="ChEBI" id="CHEBI:30616"/>
        <dbReference type="ChEBI" id="CHEBI:33019"/>
        <dbReference type="ChEBI" id="CHEBI:138113"/>
        <dbReference type="EC" id="2.7.7.108"/>
    </reaction>
</comment>
<reference evidence="9 10" key="1">
    <citation type="submission" date="2020-05" db="EMBL/GenBank/DDBJ databases">
        <title>Complete genome of Desulfobulbus oligotrophicus.</title>
        <authorList>
            <person name="Podar M."/>
        </authorList>
    </citation>
    <scope>NUCLEOTIDE SEQUENCE [LARGE SCALE GENOMIC DNA]</scope>
    <source>
        <strain evidence="9 10">Prop6</strain>
    </source>
</reference>